<dbReference type="InterPro" id="IPR013918">
    <property type="entry name" value="Nucleotide_exch_fac_Fes1"/>
</dbReference>
<dbReference type="InterPro" id="IPR050693">
    <property type="entry name" value="Hsp70_NEF-Inhibitors"/>
</dbReference>
<evidence type="ECO:0000256" key="1">
    <source>
        <dbReference type="ARBA" id="ARBA00022737"/>
    </source>
</evidence>
<dbReference type="PANTHER" id="PTHR19316:SF18">
    <property type="entry name" value="HSP70-BINDING PROTEIN 1"/>
    <property type="match status" value="1"/>
</dbReference>
<dbReference type="InterPro" id="IPR016024">
    <property type="entry name" value="ARM-type_fold"/>
</dbReference>
<dbReference type="EMBL" id="OZ019910">
    <property type="protein sequence ID" value="CAK9210683.1"/>
    <property type="molecule type" value="Genomic_DNA"/>
</dbReference>
<sequence length="364" mass="40278">MEGMGPDWKGLLKWSMANSDGTQPAREISDEERRWFNEAMQSQFLDVIKRMKEIALVMSMPVPVLEAQGVTVEELEGMLEELQEHVESIDMANDLDAIGGLVPLLNYLKSPHAGIRSRAAEVVSTVVQNNPKSQQQVLDNQGLEYLLFNFTKDKDITSRTKALGAISSLIRHNKAGTAAFRLANGYAGLRDALSSEDPRFQRKALQLLQYLIQDNAKDASAASELGFMHSLISFASNPNADVRQAALHCLLEVARNCGDGEESTTPEETSALRKVLGDRIDEISRLNPEDLAALKEERHLVDALWQLLFHEPSKLRKEGLLGLPEDDETPPEVAVRSPSLLEASRIRPPDVAQAKDVPVLRLGI</sequence>
<dbReference type="Pfam" id="PF08609">
    <property type="entry name" value="Fes1"/>
    <property type="match status" value="1"/>
</dbReference>
<evidence type="ECO:0000256" key="2">
    <source>
        <dbReference type="SAM" id="Coils"/>
    </source>
</evidence>
<accession>A0ABP0U1J8</accession>
<protein>
    <recommendedName>
        <fullName evidence="3">TOG domain-containing protein</fullName>
    </recommendedName>
</protein>
<dbReference type="Proteomes" id="UP001497512">
    <property type="component" value="Chromosome 18"/>
</dbReference>
<dbReference type="PANTHER" id="PTHR19316">
    <property type="entry name" value="PROTEIN FOLDING REGULATOR"/>
    <property type="match status" value="1"/>
</dbReference>
<dbReference type="InterPro" id="IPR034085">
    <property type="entry name" value="TOG"/>
</dbReference>
<gene>
    <name evidence="4" type="ORF">CSSPTR1EN2_LOCUS10282</name>
</gene>
<reference evidence="4" key="1">
    <citation type="submission" date="2024-02" db="EMBL/GenBank/DDBJ databases">
        <authorList>
            <consortium name="ELIXIR-Norway"/>
            <consortium name="Elixir Norway"/>
        </authorList>
    </citation>
    <scope>NUCLEOTIDE SEQUENCE</scope>
</reference>
<proteinExistence type="predicted"/>
<dbReference type="SMART" id="SM01349">
    <property type="entry name" value="TOG"/>
    <property type="match status" value="1"/>
</dbReference>
<keyword evidence="5" id="KW-1185">Reference proteome</keyword>
<keyword evidence="2" id="KW-0175">Coiled coil</keyword>
<feature type="domain" description="TOG" evidence="3">
    <location>
        <begin position="46"/>
        <end position="289"/>
    </location>
</feature>
<organism evidence="4 5">
    <name type="scientific">Sphagnum troendelagicum</name>
    <dbReference type="NCBI Taxonomy" id="128251"/>
    <lineage>
        <taxon>Eukaryota</taxon>
        <taxon>Viridiplantae</taxon>
        <taxon>Streptophyta</taxon>
        <taxon>Embryophyta</taxon>
        <taxon>Bryophyta</taxon>
        <taxon>Sphagnophytina</taxon>
        <taxon>Sphagnopsida</taxon>
        <taxon>Sphagnales</taxon>
        <taxon>Sphagnaceae</taxon>
        <taxon>Sphagnum</taxon>
    </lineage>
</organism>
<evidence type="ECO:0000259" key="3">
    <source>
        <dbReference type="SMART" id="SM01349"/>
    </source>
</evidence>
<dbReference type="InterPro" id="IPR011989">
    <property type="entry name" value="ARM-like"/>
</dbReference>
<dbReference type="SUPFAM" id="SSF48371">
    <property type="entry name" value="ARM repeat"/>
    <property type="match status" value="1"/>
</dbReference>
<keyword evidence="1" id="KW-0677">Repeat</keyword>
<name>A0ABP0U1J8_9BRYO</name>
<feature type="coiled-coil region" evidence="2">
    <location>
        <begin position="65"/>
        <end position="92"/>
    </location>
</feature>
<dbReference type="Gene3D" id="1.25.10.10">
    <property type="entry name" value="Leucine-rich Repeat Variant"/>
    <property type="match status" value="1"/>
</dbReference>
<evidence type="ECO:0000313" key="4">
    <source>
        <dbReference type="EMBL" id="CAK9210683.1"/>
    </source>
</evidence>
<evidence type="ECO:0000313" key="5">
    <source>
        <dbReference type="Proteomes" id="UP001497512"/>
    </source>
</evidence>